<dbReference type="GO" id="GO:0000160">
    <property type="term" value="P:phosphorelay signal transduction system"/>
    <property type="evidence" value="ECO:0007669"/>
    <property type="project" value="InterPro"/>
</dbReference>
<keyword evidence="2" id="KW-0805">Transcription regulation</keyword>
<evidence type="ECO:0000256" key="5">
    <source>
        <dbReference type="PROSITE-ProRule" id="PRU00169"/>
    </source>
</evidence>
<dbReference type="CDD" id="cd17535">
    <property type="entry name" value="REC_NarL-like"/>
    <property type="match status" value="1"/>
</dbReference>
<dbReference type="STRING" id="408657.SAMN04487995_0478"/>
<keyword evidence="1 5" id="KW-0597">Phosphoprotein</keyword>
<dbReference type="SMART" id="SM00448">
    <property type="entry name" value="REC"/>
    <property type="match status" value="1"/>
</dbReference>
<dbReference type="CDD" id="cd06170">
    <property type="entry name" value="LuxR_C_like"/>
    <property type="match status" value="1"/>
</dbReference>
<evidence type="ECO:0000256" key="3">
    <source>
        <dbReference type="ARBA" id="ARBA00023125"/>
    </source>
</evidence>
<keyword evidence="3" id="KW-0238">DNA-binding</keyword>
<dbReference type="SMART" id="SM00421">
    <property type="entry name" value="HTH_LUXR"/>
    <property type="match status" value="1"/>
</dbReference>
<evidence type="ECO:0000313" key="8">
    <source>
        <dbReference type="EMBL" id="SEI40989.1"/>
    </source>
</evidence>
<dbReference type="SUPFAM" id="SSF52172">
    <property type="entry name" value="CheY-like"/>
    <property type="match status" value="1"/>
</dbReference>
<dbReference type="OrthoDB" id="941719at2"/>
<evidence type="ECO:0000259" key="6">
    <source>
        <dbReference type="PROSITE" id="PS50043"/>
    </source>
</evidence>
<protein>
    <submittedName>
        <fullName evidence="8">Two component transcriptional regulator, LuxR family</fullName>
    </submittedName>
</protein>
<feature type="modified residue" description="4-aspartylphosphate" evidence="5">
    <location>
        <position position="55"/>
    </location>
</feature>
<gene>
    <name evidence="8" type="ORF">SAMN04487995_0478</name>
</gene>
<name>A0A1H6QB52_9BACT</name>
<dbReference type="SUPFAM" id="SSF46894">
    <property type="entry name" value="C-terminal effector domain of the bipartite response regulators"/>
    <property type="match status" value="1"/>
</dbReference>
<dbReference type="Pfam" id="PF00196">
    <property type="entry name" value="GerE"/>
    <property type="match status" value="1"/>
</dbReference>
<keyword evidence="9" id="KW-1185">Reference proteome</keyword>
<sequence>MRKKILIVEDQVIVQMGLEILLEESFHSYQIEIASSFFEALDYLNKEEVSLIILDINIPGSENSKMLEKFRNIQPSVKILVFTGLQQEIYAEHYINAGANGFVSKIDDERQLITAINKILAQENHSHQLGIENKAAKDLFSELSSREQQVVHLLIQGKYTKEIAVTLDLKVSTVSTYKSRIFEKLQVENVIELIKKVDIYKDLQ</sequence>
<evidence type="ECO:0000259" key="7">
    <source>
        <dbReference type="PROSITE" id="PS50110"/>
    </source>
</evidence>
<dbReference type="InterPro" id="IPR039420">
    <property type="entry name" value="WalR-like"/>
</dbReference>
<dbReference type="PROSITE" id="PS50043">
    <property type="entry name" value="HTH_LUXR_2"/>
    <property type="match status" value="1"/>
</dbReference>
<dbReference type="Proteomes" id="UP000199532">
    <property type="component" value="Unassembled WGS sequence"/>
</dbReference>
<dbReference type="InterPro" id="IPR011006">
    <property type="entry name" value="CheY-like_superfamily"/>
</dbReference>
<accession>A0A1H6QB52</accession>
<dbReference type="PRINTS" id="PR00038">
    <property type="entry name" value="HTHLUXR"/>
</dbReference>
<dbReference type="InterPro" id="IPR058245">
    <property type="entry name" value="NreC/VraR/RcsB-like_REC"/>
</dbReference>
<dbReference type="PROSITE" id="PS00622">
    <property type="entry name" value="HTH_LUXR_1"/>
    <property type="match status" value="1"/>
</dbReference>
<feature type="domain" description="Response regulatory" evidence="7">
    <location>
        <begin position="4"/>
        <end position="120"/>
    </location>
</feature>
<dbReference type="Gene3D" id="3.40.50.2300">
    <property type="match status" value="1"/>
</dbReference>
<evidence type="ECO:0000313" key="9">
    <source>
        <dbReference type="Proteomes" id="UP000199532"/>
    </source>
</evidence>
<evidence type="ECO:0000256" key="2">
    <source>
        <dbReference type="ARBA" id="ARBA00023015"/>
    </source>
</evidence>
<organism evidence="8 9">
    <name type="scientific">Dyadobacter koreensis</name>
    <dbReference type="NCBI Taxonomy" id="408657"/>
    <lineage>
        <taxon>Bacteria</taxon>
        <taxon>Pseudomonadati</taxon>
        <taxon>Bacteroidota</taxon>
        <taxon>Cytophagia</taxon>
        <taxon>Cytophagales</taxon>
        <taxon>Spirosomataceae</taxon>
        <taxon>Dyadobacter</taxon>
    </lineage>
</organism>
<dbReference type="Pfam" id="PF00072">
    <property type="entry name" value="Response_reg"/>
    <property type="match status" value="1"/>
</dbReference>
<dbReference type="PANTHER" id="PTHR43214:SF41">
    <property type="entry name" value="NITRATE_NITRITE RESPONSE REGULATOR PROTEIN NARP"/>
    <property type="match status" value="1"/>
</dbReference>
<dbReference type="Gene3D" id="1.10.10.10">
    <property type="entry name" value="Winged helix-like DNA-binding domain superfamily/Winged helix DNA-binding domain"/>
    <property type="match status" value="1"/>
</dbReference>
<keyword evidence="4" id="KW-0804">Transcription</keyword>
<dbReference type="InterPro" id="IPR001789">
    <property type="entry name" value="Sig_transdc_resp-reg_receiver"/>
</dbReference>
<dbReference type="PANTHER" id="PTHR43214">
    <property type="entry name" value="TWO-COMPONENT RESPONSE REGULATOR"/>
    <property type="match status" value="1"/>
</dbReference>
<evidence type="ECO:0000256" key="4">
    <source>
        <dbReference type="ARBA" id="ARBA00023163"/>
    </source>
</evidence>
<dbReference type="GO" id="GO:0006355">
    <property type="term" value="P:regulation of DNA-templated transcription"/>
    <property type="evidence" value="ECO:0007669"/>
    <property type="project" value="InterPro"/>
</dbReference>
<reference evidence="8 9" key="1">
    <citation type="submission" date="2016-10" db="EMBL/GenBank/DDBJ databases">
        <authorList>
            <person name="de Groot N.N."/>
        </authorList>
    </citation>
    <scope>NUCLEOTIDE SEQUENCE [LARGE SCALE GENOMIC DNA]</scope>
    <source>
        <strain evidence="8 9">DSM 19938</strain>
    </source>
</reference>
<proteinExistence type="predicted"/>
<dbReference type="InterPro" id="IPR036388">
    <property type="entry name" value="WH-like_DNA-bd_sf"/>
</dbReference>
<dbReference type="InterPro" id="IPR000792">
    <property type="entry name" value="Tscrpt_reg_LuxR_C"/>
</dbReference>
<dbReference type="EMBL" id="FNXY01000001">
    <property type="protein sequence ID" value="SEI40989.1"/>
    <property type="molecule type" value="Genomic_DNA"/>
</dbReference>
<feature type="domain" description="HTH luxR-type" evidence="6">
    <location>
        <begin position="136"/>
        <end position="201"/>
    </location>
</feature>
<dbReference type="GO" id="GO:0003677">
    <property type="term" value="F:DNA binding"/>
    <property type="evidence" value="ECO:0007669"/>
    <property type="project" value="UniProtKB-KW"/>
</dbReference>
<dbReference type="InterPro" id="IPR016032">
    <property type="entry name" value="Sig_transdc_resp-reg_C-effctor"/>
</dbReference>
<evidence type="ECO:0000256" key="1">
    <source>
        <dbReference type="ARBA" id="ARBA00022553"/>
    </source>
</evidence>
<dbReference type="AlphaFoldDB" id="A0A1H6QB52"/>
<dbReference type="PROSITE" id="PS50110">
    <property type="entry name" value="RESPONSE_REGULATORY"/>
    <property type="match status" value="1"/>
</dbReference>
<dbReference type="RefSeq" id="WP_090331558.1">
    <property type="nucleotide sequence ID" value="NZ_FNXY01000001.1"/>
</dbReference>